<dbReference type="AlphaFoldDB" id="A0A419F7G9"/>
<feature type="transmembrane region" description="Helical" evidence="2">
    <location>
        <begin position="34"/>
        <end position="55"/>
    </location>
</feature>
<feature type="compositionally biased region" description="Basic and acidic residues" evidence="1">
    <location>
        <begin position="11"/>
        <end position="21"/>
    </location>
</feature>
<gene>
    <name evidence="3" type="ORF">C4532_02815</name>
</gene>
<proteinExistence type="predicted"/>
<dbReference type="Proteomes" id="UP000285961">
    <property type="component" value="Unassembled WGS sequence"/>
</dbReference>
<keyword evidence="2" id="KW-0812">Transmembrane</keyword>
<evidence type="ECO:0000256" key="1">
    <source>
        <dbReference type="SAM" id="MobiDB-lite"/>
    </source>
</evidence>
<evidence type="ECO:0000313" key="3">
    <source>
        <dbReference type="EMBL" id="RJP74361.1"/>
    </source>
</evidence>
<keyword evidence="2" id="KW-1133">Transmembrane helix</keyword>
<organism evidence="3 4">
    <name type="scientific">Candidatus Abyssobacteria bacterium SURF_17</name>
    <dbReference type="NCBI Taxonomy" id="2093361"/>
    <lineage>
        <taxon>Bacteria</taxon>
        <taxon>Pseudomonadati</taxon>
        <taxon>Candidatus Hydrogenedentota</taxon>
        <taxon>Candidatus Abyssobacteria</taxon>
    </lineage>
</organism>
<comment type="caution">
    <text evidence="3">The sequence shown here is derived from an EMBL/GenBank/DDBJ whole genome shotgun (WGS) entry which is preliminary data.</text>
</comment>
<sequence length="116" mass="13098">MIVSRGLPDSRTPRERAAMNDDVRGRRQWTARRALRLAGASTLAIVVLMMLLGVYVLDLSASPRIFFAYWGIFFILLLCVIVLAVFDALATMGKYRGERTRLHEALKRAQRKDSAS</sequence>
<accession>A0A419F7G9</accession>
<reference evidence="3 4" key="1">
    <citation type="journal article" date="2017" name="ISME J.">
        <title>Energy and carbon metabolisms in a deep terrestrial subsurface fluid microbial community.</title>
        <authorList>
            <person name="Momper L."/>
            <person name="Jungbluth S.P."/>
            <person name="Lee M.D."/>
            <person name="Amend J.P."/>
        </authorList>
    </citation>
    <scope>NUCLEOTIDE SEQUENCE [LARGE SCALE GENOMIC DNA]</scope>
    <source>
        <strain evidence="3">SURF_17</strain>
    </source>
</reference>
<name>A0A419F7G9_9BACT</name>
<feature type="transmembrane region" description="Helical" evidence="2">
    <location>
        <begin position="67"/>
        <end position="89"/>
    </location>
</feature>
<evidence type="ECO:0000256" key="2">
    <source>
        <dbReference type="SAM" id="Phobius"/>
    </source>
</evidence>
<feature type="region of interest" description="Disordered" evidence="1">
    <location>
        <begin position="1"/>
        <end position="21"/>
    </location>
</feature>
<protein>
    <submittedName>
        <fullName evidence="3">Uncharacterized protein</fullName>
    </submittedName>
</protein>
<evidence type="ECO:0000313" key="4">
    <source>
        <dbReference type="Proteomes" id="UP000285961"/>
    </source>
</evidence>
<dbReference type="EMBL" id="QZKI01000016">
    <property type="protein sequence ID" value="RJP74361.1"/>
    <property type="molecule type" value="Genomic_DNA"/>
</dbReference>
<keyword evidence="2" id="KW-0472">Membrane</keyword>